<name>A0A8T0CZ11_CORYI</name>
<dbReference type="Proteomes" id="UP000806378">
    <property type="component" value="Unassembled WGS sequence"/>
</dbReference>
<reference evidence="1" key="1">
    <citation type="submission" date="2020-05" db="EMBL/GenBank/DDBJ databases">
        <title>WGS assembly of Corymbia citriodora subspecies variegata.</title>
        <authorList>
            <person name="Barry K."/>
            <person name="Hundley H."/>
            <person name="Shu S."/>
            <person name="Jenkins J."/>
            <person name="Grimwood J."/>
            <person name="Baten A."/>
        </authorList>
    </citation>
    <scope>NUCLEOTIDE SEQUENCE</scope>
    <source>
        <strain evidence="1">CV2-018</strain>
    </source>
</reference>
<sequence>MKNSLAPFGNSSGQLLGEGTLTDALSGHVNNQAPYEPQDGEKLMLPDIANVSYQPNVNTLTIENQNPDFLKPNHVGENATWNNVDVQACLNNFPILDAKFIL</sequence>
<comment type="caution">
    <text evidence="1">The sequence shown here is derived from an EMBL/GenBank/DDBJ whole genome shotgun (WGS) entry which is preliminary data.</text>
</comment>
<dbReference type="EMBL" id="MU089516">
    <property type="protein sequence ID" value="KAF7852384.1"/>
    <property type="molecule type" value="Genomic_DNA"/>
</dbReference>
<keyword evidence="2" id="KW-1185">Reference proteome</keyword>
<accession>A0A8T0CZ11</accession>
<dbReference type="OrthoDB" id="21225at2759"/>
<dbReference type="Gramene" id="rna-gnl|WGS:JABURB|Cocit.L0931.1">
    <property type="protein sequence ID" value="cds-KAF7852384.1"/>
    <property type="gene ID" value="gene-BT93_L0931"/>
</dbReference>
<evidence type="ECO:0000313" key="2">
    <source>
        <dbReference type="Proteomes" id="UP000806378"/>
    </source>
</evidence>
<gene>
    <name evidence="1" type="ORF">BT93_L0931</name>
</gene>
<organism evidence="1 2">
    <name type="scientific">Corymbia citriodora subsp. variegata</name>
    <dbReference type="NCBI Taxonomy" id="360336"/>
    <lineage>
        <taxon>Eukaryota</taxon>
        <taxon>Viridiplantae</taxon>
        <taxon>Streptophyta</taxon>
        <taxon>Embryophyta</taxon>
        <taxon>Tracheophyta</taxon>
        <taxon>Spermatophyta</taxon>
        <taxon>Magnoliopsida</taxon>
        <taxon>eudicotyledons</taxon>
        <taxon>Gunneridae</taxon>
        <taxon>Pentapetalae</taxon>
        <taxon>rosids</taxon>
        <taxon>malvids</taxon>
        <taxon>Myrtales</taxon>
        <taxon>Myrtaceae</taxon>
        <taxon>Myrtoideae</taxon>
        <taxon>Eucalypteae</taxon>
        <taxon>Corymbia</taxon>
    </lineage>
</organism>
<protein>
    <submittedName>
        <fullName evidence="1">Uncharacterized protein</fullName>
    </submittedName>
</protein>
<proteinExistence type="predicted"/>
<evidence type="ECO:0000313" key="1">
    <source>
        <dbReference type="EMBL" id="KAF7852384.1"/>
    </source>
</evidence>
<dbReference type="AlphaFoldDB" id="A0A8T0CZ11"/>